<reference evidence="1 2" key="1">
    <citation type="submission" date="2012-05" db="EMBL/GenBank/DDBJ databases">
        <title>Finished chromosome of genome of Oscillatoria sp. PCC 7112.</title>
        <authorList>
            <consortium name="US DOE Joint Genome Institute"/>
            <person name="Gugger M."/>
            <person name="Coursin T."/>
            <person name="Rippka R."/>
            <person name="Tandeau De Marsac N."/>
            <person name="Huntemann M."/>
            <person name="Wei C.-L."/>
            <person name="Han J."/>
            <person name="Detter J.C."/>
            <person name="Han C."/>
            <person name="Tapia R."/>
            <person name="Davenport K."/>
            <person name="Daligault H."/>
            <person name="Erkkila T."/>
            <person name="Gu W."/>
            <person name="Munk A.C.C."/>
            <person name="Teshima H."/>
            <person name="Xu Y."/>
            <person name="Chain P."/>
            <person name="Chen A."/>
            <person name="Krypides N."/>
            <person name="Mavromatis K."/>
            <person name="Markowitz V."/>
            <person name="Szeto E."/>
            <person name="Ivanova N."/>
            <person name="Mikhailova N."/>
            <person name="Ovchinnikova G."/>
            <person name="Pagani I."/>
            <person name="Pati A."/>
            <person name="Goodwin L."/>
            <person name="Peters L."/>
            <person name="Pitluck S."/>
            <person name="Woyke T."/>
            <person name="Kerfeld C."/>
        </authorList>
    </citation>
    <scope>NUCLEOTIDE SEQUENCE [LARGE SCALE GENOMIC DNA]</scope>
    <source>
        <strain evidence="1 2">PCC 7112</strain>
    </source>
</reference>
<name>K9VDX0_9CYAN</name>
<dbReference type="RefSeq" id="WP_015175015.1">
    <property type="nucleotide sequence ID" value="NC_019729.1"/>
</dbReference>
<accession>K9VDX0</accession>
<evidence type="ECO:0000313" key="1">
    <source>
        <dbReference type="EMBL" id="AFZ05689.1"/>
    </source>
</evidence>
<dbReference type="HOGENOM" id="CLU_3009944_0_0_3"/>
<protein>
    <submittedName>
        <fullName evidence="1">Uncharacterized protein</fullName>
    </submittedName>
</protein>
<organism evidence="1 2">
    <name type="scientific">Phormidium nigroviride PCC 7112</name>
    <dbReference type="NCBI Taxonomy" id="179408"/>
    <lineage>
        <taxon>Bacteria</taxon>
        <taxon>Bacillati</taxon>
        <taxon>Cyanobacteriota</taxon>
        <taxon>Cyanophyceae</taxon>
        <taxon>Oscillatoriophycideae</taxon>
        <taxon>Oscillatoriales</taxon>
        <taxon>Oscillatoriaceae</taxon>
        <taxon>Phormidium</taxon>
    </lineage>
</organism>
<dbReference type="KEGG" id="oni:Osc7112_1140"/>
<dbReference type="AlphaFoldDB" id="K9VDX0"/>
<dbReference type="EMBL" id="CP003614">
    <property type="protein sequence ID" value="AFZ05689.1"/>
    <property type="molecule type" value="Genomic_DNA"/>
</dbReference>
<evidence type="ECO:0000313" key="2">
    <source>
        <dbReference type="Proteomes" id="UP000010478"/>
    </source>
</evidence>
<keyword evidence="2" id="KW-1185">Reference proteome</keyword>
<sequence>MTDDDRGVEHGPKVAFFLRAVAFLSGVCRAIATFRQVVASLILQLFTAAVETSAKF</sequence>
<proteinExistence type="predicted"/>
<dbReference type="Proteomes" id="UP000010478">
    <property type="component" value="Chromosome"/>
</dbReference>
<gene>
    <name evidence="1" type="ORF">Osc7112_1140</name>
</gene>